<feature type="signal peptide" evidence="1">
    <location>
        <begin position="1"/>
        <end position="19"/>
    </location>
</feature>
<dbReference type="RefSeq" id="WP_264139584.1">
    <property type="nucleotide sequence ID" value="NZ_JAOYOD010000001.1"/>
</dbReference>
<gene>
    <name evidence="2" type="ORF">N7U62_18520</name>
</gene>
<dbReference type="Proteomes" id="UP001300692">
    <property type="component" value="Unassembled WGS sequence"/>
</dbReference>
<reference evidence="2 3" key="1">
    <citation type="submission" date="2022-10" db="EMBL/GenBank/DDBJ databases">
        <title>Comparative genomics and taxonomic characterization of three novel marine species of genus Reichenbachiella exhibiting antioxidant and polysaccharide degradation activities.</title>
        <authorList>
            <person name="Muhammad N."/>
            <person name="Lee Y.-J."/>
            <person name="Ko J."/>
            <person name="Kim S.-G."/>
        </authorList>
    </citation>
    <scope>NUCLEOTIDE SEQUENCE [LARGE SCALE GENOMIC DNA]</scope>
    <source>
        <strain evidence="2 3">ABR2-5</strain>
    </source>
</reference>
<evidence type="ECO:0000256" key="1">
    <source>
        <dbReference type="SAM" id="SignalP"/>
    </source>
</evidence>
<protein>
    <recommendedName>
        <fullName evidence="4">Outer membrane protein beta-barrel domain-containing protein</fullName>
    </recommendedName>
</protein>
<name>A0ABT3CYQ9_9BACT</name>
<comment type="caution">
    <text evidence="2">The sequence shown here is derived from an EMBL/GenBank/DDBJ whole genome shotgun (WGS) entry which is preliminary data.</text>
</comment>
<evidence type="ECO:0000313" key="3">
    <source>
        <dbReference type="Proteomes" id="UP001300692"/>
    </source>
</evidence>
<keyword evidence="1" id="KW-0732">Signal</keyword>
<accession>A0ABT3CYQ9</accession>
<feature type="chain" id="PRO_5045327510" description="Outer membrane protein beta-barrel domain-containing protein" evidence="1">
    <location>
        <begin position="20"/>
        <end position="208"/>
    </location>
</feature>
<sequence length="208" mass="22602">MKKTILLILSVVVVSMASAQNYVDDKDEVKSLINKDNELSPFISLDFKTGNTVDQLSLLVGAHGGILVNKNVILGVGTYGWVTDPKVTNASQVDLELNGGYAGLLLGYKLFPKEIIHLNFPVLIGGGQIRLDDTDFFQSGSNDNSYTLEQSGFFIVDPCAQIEMNISHNFRVAVGAGYRFVIGSGVDTVTDEDLSDLYGMLSIQLGRF</sequence>
<dbReference type="EMBL" id="JAOYOD010000001">
    <property type="protein sequence ID" value="MCV9388688.1"/>
    <property type="molecule type" value="Genomic_DNA"/>
</dbReference>
<proteinExistence type="predicted"/>
<keyword evidence="3" id="KW-1185">Reference proteome</keyword>
<organism evidence="2 3">
    <name type="scientific">Reichenbachiella ulvae</name>
    <dbReference type="NCBI Taxonomy" id="2980104"/>
    <lineage>
        <taxon>Bacteria</taxon>
        <taxon>Pseudomonadati</taxon>
        <taxon>Bacteroidota</taxon>
        <taxon>Cytophagia</taxon>
        <taxon>Cytophagales</taxon>
        <taxon>Reichenbachiellaceae</taxon>
        <taxon>Reichenbachiella</taxon>
    </lineage>
</organism>
<evidence type="ECO:0000313" key="2">
    <source>
        <dbReference type="EMBL" id="MCV9388688.1"/>
    </source>
</evidence>
<evidence type="ECO:0008006" key="4">
    <source>
        <dbReference type="Google" id="ProtNLM"/>
    </source>
</evidence>